<dbReference type="AlphaFoldDB" id="A0A197KC26"/>
<keyword evidence="2" id="KW-0963">Cytoplasm</keyword>
<dbReference type="Proteomes" id="UP000078512">
    <property type="component" value="Unassembled WGS sequence"/>
</dbReference>
<dbReference type="OrthoDB" id="44015at2759"/>
<comment type="subcellular location">
    <subcellularLocation>
        <location evidence="1">Cytoplasm</location>
    </subcellularLocation>
</comment>
<accession>A0A197KC26</accession>
<dbReference type="GO" id="GO:0048268">
    <property type="term" value="P:clathrin coat assembly"/>
    <property type="evidence" value="ECO:0007669"/>
    <property type="project" value="InterPro"/>
</dbReference>
<evidence type="ECO:0000259" key="4">
    <source>
        <dbReference type="PROSITE" id="PS50942"/>
    </source>
</evidence>
<dbReference type="FunFam" id="1.20.58.150:FF:000004">
    <property type="entry name" value="ENTH domain protein"/>
    <property type="match status" value="1"/>
</dbReference>
<feature type="domain" description="ENTH" evidence="4">
    <location>
        <begin position="1"/>
        <end position="121"/>
    </location>
</feature>
<proteinExistence type="predicted"/>
<name>A0A197KC26_9FUNG</name>
<evidence type="ECO:0000313" key="5">
    <source>
        <dbReference type="EMBL" id="OAQ33954.1"/>
    </source>
</evidence>
<dbReference type="PANTHER" id="PTHR22951:SF5">
    <property type="entry name" value="PHOSPHATIDYLINOSITOL-BINDING CLATHRIN ASSEMBLY PROTEIN LAP"/>
    <property type="match status" value="1"/>
</dbReference>
<dbReference type="STRING" id="1314771.A0A197KC26"/>
<evidence type="ECO:0000256" key="2">
    <source>
        <dbReference type="ARBA" id="ARBA00022490"/>
    </source>
</evidence>
<dbReference type="GO" id="GO:0005546">
    <property type="term" value="F:phosphatidylinositol-4,5-bisphosphate binding"/>
    <property type="evidence" value="ECO:0007669"/>
    <property type="project" value="TreeGrafter"/>
</dbReference>
<dbReference type="Pfam" id="PF07651">
    <property type="entry name" value="ANTH"/>
    <property type="match status" value="1"/>
</dbReference>
<dbReference type="Gene3D" id="1.25.40.90">
    <property type="match status" value="1"/>
</dbReference>
<dbReference type="GO" id="GO:0006900">
    <property type="term" value="P:vesicle budding from membrane"/>
    <property type="evidence" value="ECO:0007669"/>
    <property type="project" value="TreeGrafter"/>
</dbReference>
<dbReference type="GO" id="GO:0005905">
    <property type="term" value="C:clathrin-coated pit"/>
    <property type="evidence" value="ECO:0007669"/>
    <property type="project" value="TreeGrafter"/>
</dbReference>
<dbReference type="PANTHER" id="PTHR22951">
    <property type="entry name" value="CLATHRIN ASSEMBLY PROTEIN"/>
    <property type="match status" value="1"/>
</dbReference>
<dbReference type="CDD" id="cd16988">
    <property type="entry name" value="ANTH_N_YAP180"/>
    <property type="match status" value="1"/>
</dbReference>
<feature type="compositionally biased region" description="Low complexity" evidence="3">
    <location>
        <begin position="280"/>
        <end position="302"/>
    </location>
</feature>
<organism evidence="5 6">
    <name type="scientific">Linnemannia elongata AG-77</name>
    <dbReference type="NCBI Taxonomy" id="1314771"/>
    <lineage>
        <taxon>Eukaryota</taxon>
        <taxon>Fungi</taxon>
        <taxon>Fungi incertae sedis</taxon>
        <taxon>Mucoromycota</taxon>
        <taxon>Mortierellomycotina</taxon>
        <taxon>Mortierellomycetes</taxon>
        <taxon>Mortierellales</taxon>
        <taxon>Mortierellaceae</taxon>
        <taxon>Linnemannia</taxon>
    </lineage>
</organism>
<dbReference type="InterPro" id="IPR008942">
    <property type="entry name" value="ENTH_VHS"/>
</dbReference>
<dbReference type="InterPro" id="IPR011417">
    <property type="entry name" value="ANTH_dom"/>
</dbReference>
<dbReference type="GO" id="GO:0072583">
    <property type="term" value="P:clathrin-dependent endocytosis"/>
    <property type="evidence" value="ECO:0007669"/>
    <property type="project" value="InterPro"/>
</dbReference>
<dbReference type="GO" id="GO:0000149">
    <property type="term" value="F:SNARE binding"/>
    <property type="evidence" value="ECO:0007669"/>
    <property type="project" value="TreeGrafter"/>
</dbReference>
<gene>
    <name evidence="5" type="ORF">K457DRAFT_15155</name>
</gene>
<keyword evidence="6" id="KW-1185">Reference proteome</keyword>
<dbReference type="InterPro" id="IPR014712">
    <property type="entry name" value="ANTH_dom_sf"/>
</dbReference>
<feature type="region of interest" description="Disordered" evidence="3">
    <location>
        <begin position="268"/>
        <end position="331"/>
    </location>
</feature>
<reference evidence="5 6" key="1">
    <citation type="submission" date="2016-05" db="EMBL/GenBank/DDBJ databases">
        <title>Genome sequencing reveals origins of a unique bacterial endosymbiosis in the earliest lineages of terrestrial Fungi.</title>
        <authorList>
            <consortium name="DOE Joint Genome Institute"/>
            <person name="Uehling J."/>
            <person name="Gryganskyi A."/>
            <person name="Hameed K."/>
            <person name="Tschaplinski T."/>
            <person name="Misztal P."/>
            <person name="Wu S."/>
            <person name="Desiro A."/>
            <person name="Vande Pol N."/>
            <person name="Du Z.-Y."/>
            <person name="Zienkiewicz A."/>
            <person name="Zienkiewicz K."/>
            <person name="Morin E."/>
            <person name="Tisserant E."/>
            <person name="Splivallo R."/>
            <person name="Hainaut M."/>
            <person name="Henrissat B."/>
            <person name="Ohm R."/>
            <person name="Kuo A."/>
            <person name="Yan J."/>
            <person name="Lipzen A."/>
            <person name="Nolan M."/>
            <person name="Labutti K."/>
            <person name="Barry K."/>
            <person name="Goldstein A."/>
            <person name="Labbe J."/>
            <person name="Schadt C."/>
            <person name="Tuskan G."/>
            <person name="Grigoriev I."/>
            <person name="Martin F."/>
            <person name="Vilgalys R."/>
            <person name="Bonito G."/>
        </authorList>
    </citation>
    <scope>NUCLEOTIDE SEQUENCE [LARGE SCALE GENOMIC DNA]</scope>
    <source>
        <strain evidence="5 6">AG-77</strain>
    </source>
</reference>
<dbReference type="SMART" id="SM00273">
    <property type="entry name" value="ENTH"/>
    <property type="match status" value="1"/>
</dbReference>
<dbReference type="SUPFAM" id="SSF89009">
    <property type="entry name" value="GAT-like domain"/>
    <property type="match status" value="1"/>
</dbReference>
<protein>
    <submittedName>
        <fullName evidence="5">ANTH-domain-containing protein</fullName>
    </submittedName>
</protein>
<dbReference type="Gene3D" id="1.20.58.150">
    <property type="entry name" value="ANTH domain"/>
    <property type="match status" value="1"/>
</dbReference>
<dbReference type="EMBL" id="KV442019">
    <property type="protein sequence ID" value="OAQ33954.1"/>
    <property type="molecule type" value="Genomic_DNA"/>
</dbReference>
<dbReference type="GO" id="GO:0005545">
    <property type="term" value="F:1-phosphatidylinositol binding"/>
    <property type="evidence" value="ECO:0007669"/>
    <property type="project" value="InterPro"/>
</dbReference>
<feature type="region of interest" description="Disordered" evidence="3">
    <location>
        <begin position="570"/>
        <end position="595"/>
    </location>
</feature>
<feature type="compositionally biased region" description="Basic and acidic residues" evidence="3">
    <location>
        <begin position="322"/>
        <end position="331"/>
    </location>
</feature>
<dbReference type="GO" id="GO:0032050">
    <property type="term" value="F:clathrin heavy chain binding"/>
    <property type="evidence" value="ECO:0007669"/>
    <property type="project" value="TreeGrafter"/>
</dbReference>
<evidence type="ECO:0000313" key="6">
    <source>
        <dbReference type="Proteomes" id="UP000078512"/>
    </source>
</evidence>
<dbReference type="InterPro" id="IPR045192">
    <property type="entry name" value="AP180-like"/>
</dbReference>
<dbReference type="InterPro" id="IPR013809">
    <property type="entry name" value="ENTH"/>
</dbReference>
<feature type="compositionally biased region" description="Low complexity" evidence="3">
    <location>
        <begin position="572"/>
        <end position="586"/>
    </location>
</feature>
<evidence type="ECO:0000256" key="3">
    <source>
        <dbReference type="SAM" id="MobiDB-lite"/>
    </source>
</evidence>
<sequence>MEKAVVGATKPKCMYPKQKYIDTLLFGATTSMHNIMLIMNALQPRLSSNTWTTSFKSLLVIHLLTRSDAGNDVLSFCASQRGILSAAYKGGANSGHSGTIRTYAAYLIEKIHVYGELKRDPVRTGVQGRDGYLKSLSLSKGLLHHVAALQKQIAALLSCKFYVDELSNEVTIGAFALLVQDLLRLFQAMNEGVINILQHYFEMTKDQARLGLQIYKTFAEQTTKSMEYFGVAKRMESVIHITIPQLKHAPLSLVRTLEDYLNSPDFEEGQQAATKQKEVAAASAAKPASKPAAAKSSSSTPSNTNGNSNIAKDDNDTWANKKTTDESSKRLSTKKDMIDFFSSIDNEETTIQQNPNNFQAQLMTGGDAFQQFQLQLQMQQQQFLQMQQQQQLQQQQMLQNQFTGMPGNNNMFQQADMVMPQQTGYSSTNPFAMGGSQSNLYQANNNSGMIMPQNTGNPFRMGGGPISQQQQQVPPVPAMPMMTGMQQYNSMPTSTMVSSQPTGSTNPFAPSTNPLNPFSPNFGKVPAQPTGMGAGMGGGGSGMDFMNMNNAFGGNNSAGGMNQGMVNSNPTGAGNPWGQQQQQTGFGHQGNGSFM</sequence>
<dbReference type="SUPFAM" id="SSF48464">
    <property type="entry name" value="ENTH/VHS domain"/>
    <property type="match status" value="1"/>
</dbReference>
<dbReference type="GO" id="GO:0030136">
    <property type="term" value="C:clathrin-coated vesicle"/>
    <property type="evidence" value="ECO:0007669"/>
    <property type="project" value="InterPro"/>
</dbReference>
<dbReference type="PROSITE" id="PS50942">
    <property type="entry name" value="ENTH"/>
    <property type="match status" value="1"/>
</dbReference>
<evidence type="ECO:0000256" key="1">
    <source>
        <dbReference type="ARBA" id="ARBA00004496"/>
    </source>
</evidence>